<evidence type="ECO:0000313" key="5">
    <source>
        <dbReference type="Proteomes" id="UP000006039"/>
    </source>
</evidence>
<protein>
    <recommendedName>
        <fullName evidence="2">DUF7721 domain-containing protein</fullName>
    </recommendedName>
</protein>
<organism evidence="3">
    <name type="scientific">Gaeumannomyces tritici (strain R3-111a-1)</name>
    <name type="common">Wheat and barley take-all root rot fungus</name>
    <name type="synonym">Gaeumannomyces graminis var. tritici</name>
    <dbReference type="NCBI Taxonomy" id="644352"/>
    <lineage>
        <taxon>Eukaryota</taxon>
        <taxon>Fungi</taxon>
        <taxon>Dikarya</taxon>
        <taxon>Ascomycota</taxon>
        <taxon>Pezizomycotina</taxon>
        <taxon>Sordariomycetes</taxon>
        <taxon>Sordariomycetidae</taxon>
        <taxon>Magnaporthales</taxon>
        <taxon>Magnaporthaceae</taxon>
        <taxon>Gaeumannomyces</taxon>
    </lineage>
</organism>
<dbReference type="PANTHER" id="PTHR39477">
    <property type="entry name" value="CHROMOSOME 8, WHOLE GENOME SHOTGUN SEQUENCE"/>
    <property type="match status" value="1"/>
</dbReference>
<dbReference type="eggNOG" id="ENOG502S2II">
    <property type="taxonomic scope" value="Eukaryota"/>
</dbReference>
<name>J3P9C2_GAET3</name>
<dbReference type="PANTHER" id="PTHR39477:SF1">
    <property type="entry name" value="BETA-FLANKING PROTEIN"/>
    <property type="match status" value="1"/>
</dbReference>
<proteinExistence type="predicted"/>
<evidence type="ECO:0000313" key="3">
    <source>
        <dbReference type="EMBL" id="EJT73258.1"/>
    </source>
</evidence>
<evidence type="ECO:0000313" key="4">
    <source>
        <dbReference type="EnsemblFungi" id="EJT73258"/>
    </source>
</evidence>
<dbReference type="HOGENOM" id="CLU_063290_2_2_1"/>
<reference evidence="4" key="4">
    <citation type="journal article" date="2015" name="G3 (Bethesda)">
        <title>Genome sequences of three phytopathogenic species of the Magnaporthaceae family of fungi.</title>
        <authorList>
            <person name="Okagaki L.H."/>
            <person name="Nunes C.C."/>
            <person name="Sailsbery J."/>
            <person name="Clay B."/>
            <person name="Brown D."/>
            <person name="John T."/>
            <person name="Oh Y."/>
            <person name="Young N."/>
            <person name="Fitzgerald M."/>
            <person name="Haas B.J."/>
            <person name="Zeng Q."/>
            <person name="Young S."/>
            <person name="Adiconis X."/>
            <person name="Fan L."/>
            <person name="Levin J.Z."/>
            <person name="Mitchell T.K."/>
            <person name="Okubara P.A."/>
            <person name="Farman M.L."/>
            <person name="Kohn L.M."/>
            <person name="Birren B."/>
            <person name="Ma L.-J."/>
            <person name="Dean R.A."/>
        </authorList>
    </citation>
    <scope>NUCLEOTIDE SEQUENCE</scope>
    <source>
        <strain evidence="4">R3-111a-1</strain>
    </source>
</reference>
<keyword evidence="5" id="KW-1185">Reference proteome</keyword>
<feature type="region of interest" description="Disordered" evidence="1">
    <location>
        <begin position="1"/>
        <end position="34"/>
    </location>
</feature>
<evidence type="ECO:0000256" key="1">
    <source>
        <dbReference type="SAM" id="MobiDB-lite"/>
    </source>
</evidence>
<dbReference type="VEuPathDB" id="FungiDB:GGTG_10105"/>
<gene>
    <name evidence="4" type="primary">20350563</name>
    <name evidence="3" type="ORF">GGTG_10105</name>
</gene>
<dbReference type="OrthoDB" id="2290255at2759"/>
<dbReference type="InterPro" id="IPR056138">
    <property type="entry name" value="DUF7721"/>
</dbReference>
<reference evidence="3" key="2">
    <citation type="submission" date="2010-07" db="EMBL/GenBank/DDBJ databases">
        <authorList>
            <consortium name="The Broad Institute Genome Sequencing Platform"/>
            <consortium name="Broad Institute Genome Sequencing Center for Infectious Disease"/>
            <person name="Ma L.-J."/>
            <person name="Dead R."/>
            <person name="Young S."/>
            <person name="Zeng Q."/>
            <person name="Koehrsen M."/>
            <person name="Alvarado L."/>
            <person name="Berlin A."/>
            <person name="Chapman S.B."/>
            <person name="Chen Z."/>
            <person name="Freedman E."/>
            <person name="Gellesch M."/>
            <person name="Goldberg J."/>
            <person name="Griggs A."/>
            <person name="Gujja S."/>
            <person name="Heilman E.R."/>
            <person name="Heiman D."/>
            <person name="Hepburn T."/>
            <person name="Howarth C."/>
            <person name="Jen D."/>
            <person name="Larson L."/>
            <person name="Mehta T."/>
            <person name="Neiman D."/>
            <person name="Pearson M."/>
            <person name="Roberts A."/>
            <person name="Saif S."/>
            <person name="Shea T."/>
            <person name="Shenoy N."/>
            <person name="Sisk P."/>
            <person name="Stolte C."/>
            <person name="Sykes S."/>
            <person name="Walk T."/>
            <person name="White J."/>
            <person name="Yandava C."/>
            <person name="Haas B."/>
            <person name="Nusbaum C."/>
            <person name="Birren B."/>
        </authorList>
    </citation>
    <scope>NUCLEOTIDE SEQUENCE</scope>
    <source>
        <strain evidence="3">R3-111a-1</strain>
    </source>
</reference>
<dbReference type="Proteomes" id="UP000006039">
    <property type="component" value="Unassembled WGS sequence"/>
</dbReference>
<sequence>MTGHINIHHDDDDDDDIRGAAELASQHAGSSGDVSLFSGILDSLMQKKKAAEIDKDDVDEPTAIKNHKKYFDDDEDDDDDDVNERNMGTAAAIQALKTFTDHGAADASVTGGAAAPGKSQFIGLALSEASKLFDKQSAQGKVSSGSTKESAVMQAGEMAYKIYLKSKGDASATGPGGGVGGLMDLMASKFMK</sequence>
<feature type="compositionally biased region" description="Acidic residues" evidence="1">
    <location>
        <begin position="72"/>
        <end position="81"/>
    </location>
</feature>
<dbReference type="GeneID" id="20350563"/>
<reference evidence="4" key="5">
    <citation type="submission" date="2018-04" db="UniProtKB">
        <authorList>
            <consortium name="EnsemblFungi"/>
        </authorList>
    </citation>
    <scope>IDENTIFICATION</scope>
    <source>
        <strain evidence="4">R3-111a-1</strain>
    </source>
</reference>
<evidence type="ECO:0000259" key="2">
    <source>
        <dbReference type="Pfam" id="PF24845"/>
    </source>
</evidence>
<feature type="region of interest" description="Disordered" evidence="1">
    <location>
        <begin position="49"/>
        <end position="81"/>
    </location>
</feature>
<accession>J3P9C2</accession>
<reference evidence="3" key="3">
    <citation type="submission" date="2010-09" db="EMBL/GenBank/DDBJ databases">
        <title>Annotation of Gaeumannomyces graminis var. tritici R3-111a-1.</title>
        <authorList>
            <consortium name="The Broad Institute Genome Sequencing Platform"/>
            <person name="Ma L.-J."/>
            <person name="Dead R."/>
            <person name="Young S.K."/>
            <person name="Zeng Q."/>
            <person name="Gargeya S."/>
            <person name="Fitzgerald M."/>
            <person name="Haas B."/>
            <person name="Abouelleil A."/>
            <person name="Alvarado L."/>
            <person name="Arachchi H.M."/>
            <person name="Berlin A."/>
            <person name="Brown A."/>
            <person name="Chapman S.B."/>
            <person name="Chen Z."/>
            <person name="Dunbar C."/>
            <person name="Freedman E."/>
            <person name="Gearin G."/>
            <person name="Gellesch M."/>
            <person name="Goldberg J."/>
            <person name="Griggs A."/>
            <person name="Gujja S."/>
            <person name="Heiman D."/>
            <person name="Howarth C."/>
            <person name="Larson L."/>
            <person name="Lui A."/>
            <person name="MacDonald P.J.P."/>
            <person name="Mehta T."/>
            <person name="Montmayeur A."/>
            <person name="Murphy C."/>
            <person name="Neiman D."/>
            <person name="Pearson M."/>
            <person name="Priest M."/>
            <person name="Roberts A."/>
            <person name="Saif S."/>
            <person name="Shea T."/>
            <person name="Shenoy N."/>
            <person name="Sisk P."/>
            <person name="Stolte C."/>
            <person name="Sykes S."/>
            <person name="Yandava C."/>
            <person name="Wortman J."/>
            <person name="Nusbaum C."/>
            <person name="Birren B."/>
        </authorList>
    </citation>
    <scope>NUCLEOTIDE SEQUENCE</scope>
    <source>
        <strain evidence="3">R3-111a-1</strain>
    </source>
</reference>
<feature type="domain" description="DUF7721" evidence="2">
    <location>
        <begin position="16"/>
        <end position="102"/>
    </location>
</feature>
<dbReference type="Pfam" id="PF24845">
    <property type="entry name" value="DUF7721"/>
    <property type="match status" value="1"/>
</dbReference>
<dbReference type="AlphaFoldDB" id="J3P9C2"/>
<dbReference type="EMBL" id="GL385399">
    <property type="protein sequence ID" value="EJT73258.1"/>
    <property type="molecule type" value="Genomic_DNA"/>
</dbReference>
<dbReference type="RefSeq" id="XP_009226232.1">
    <property type="nucleotide sequence ID" value="XM_009227968.1"/>
</dbReference>
<dbReference type="EnsemblFungi" id="EJT73258">
    <property type="protein sequence ID" value="EJT73258"/>
    <property type="gene ID" value="GGTG_10105"/>
</dbReference>
<reference evidence="5" key="1">
    <citation type="submission" date="2010-07" db="EMBL/GenBank/DDBJ databases">
        <title>The genome sequence of Gaeumannomyces graminis var. tritici strain R3-111a-1.</title>
        <authorList>
            <consortium name="The Broad Institute Genome Sequencing Platform"/>
            <person name="Ma L.-J."/>
            <person name="Dead R."/>
            <person name="Young S."/>
            <person name="Zeng Q."/>
            <person name="Koehrsen M."/>
            <person name="Alvarado L."/>
            <person name="Berlin A."/>
            <person name="Chapman S.B."/>
            <person name="Chen Z."/>
            <person name="Freedman E."/>
            <person name="Gellesch M."/>
            <person name="Goldberg J."/>
            <person name="Griggs A."/>
            <person name="Gujja S."/>
            <person name="Heilman E.R."/>
            <person name="Heiman D."/>
            <person name="Hepburn T."/>
            <person name="Howarth C."/>
            <person name="Jen D."/>
            <person name="Larson L."/>
            <person name="Mehta T."/>
            <person name="Neiman D."/>
            <person name="Pearson M."/>
            <person name="Roberts A."/>
            <person name="Saif S."/>
            <person name="Shea T."/>
            <person name="Shenoy N."/>
            <person name="Sisk P."/>
            <person name="Stolte C."/>
            <person name="Sykes S."/>
            <person name="Walk T."/>
            <person name="White J."/>
            <person name="Yandava C."/>
            <person name="Haas B."/>
            <person name="Nusbaum C."/>
            <person name="Birren B."/>
        </authorList>
    </citation>
    <scope>NUCLEOTIDE SEQUENCE [LARGE SCALE GENOMIC DNA]</scope>
    <source>
        <strain evidence="5">R3-111a-1</strain>
    </source>
</reference>